<reference evidence="2 3" key="1">
    <citation type="submission" date="2024-01" db="EMBL/GenBank/DDBJ databases">
        <title>The genomes of 5 underutilized Papilionoideae crops provide insights into root nodulation and disease resistanc.</title>
        <authorList>
            <person name="Yuan L."/>
        </authorList>
    </citation>
    <scope>NUCLEOTIDE SEQUENCE [LARGE SCALE GENOMIC DNA]</scope>
    <source>
        <strain evidence="2">ZHUSHIDOU_FW_LH</strain>
        <tissue evidence="2">Leaf</tissue>
    </source>
</reference>
<keyword evidence="1" id="KW-0812">Transmembrane</keyword>
<gene>
    <name evidence="2" type="ORF">RIF29_06835</name>
</gene>
<accession>A0AAN9PB51</accession>
<evidence type="ECO:0000313" key="2">
    <source>
        <dbReference type="EMBL" id="KAK7291576.1"/>
    </source>
</evidence>
<feature type="transmembrane region" description="Helical" evidence="1">
    <location>
        <begin position="12"/>
        <end position="29"/>
    </location>
</feature>
<sequence>MACLTPPLHLLHIYHFTLFAPLSLFYYHATITTTILHHQAPPPTPLFPSWDFSTTLFLRYPIPRVFLCQFPSFCLFLCAQVGVSLFSGF</sequence>
<evidence type="ECO:0000313" key="3">
    <source>
        <dbReference type="Proteomes" id="UP001372338"/>
    </source>
</evidence>
<dbReference type="EMBL" id="JAYWIO010000001">
    <property type="protein sequence ID" value="KAK7291576.1"/>
    <property type="molecule type" value="Genomic_DNA"/>
</dbReference>
<organism evidence="2 3">
    <name type="scientific">Crotalaria pallida</name>
    <name type="common">Smooth rattlebox</name>
    <name type="synonym">Crotalaria striata</name>
    <dbReference type="NCBI Taxonomy" id="3830"/>
    <lineage>
        <taxon>Eukaryota</taxon>
        <taxon>Viridiplantae</taxon>
        <taxon>Streptophyta</taxon>
        <taxon>Embryophyta</taxon>
        <taxon>Tracheophyta</taxon>
        <taxon>Spermatophyta</taxon>
        <taxon>Magnoliopsida</taxon>
        <taxon>eudicotyledons</taxon>
        <taxon>Gunneridae</taxon>
        <taxon>Pentapetalae</taxon>
        <taxon>rosids</taxon>
        <taxon>fabids</taxon>
        <taxon>Fabales</taxon>
        <taxon>Fabaceae</taxon>
        <taxon>Papilionoideae</taxon>
        <taxon>50 kb inversion clade</taxon>
        <taxon>genistoids sensu lato</taxon>
        <taxon>core genistoids</taxon>
        <taxon>Crotalarieae</taxon>
        <taxon>Crotalaria</taxon>
    </lineage>
</organism>
<name>A0AAN9PB51_CROPI</name>
<evidence type="ECO:0000256" key="1">
    <source>
        <dbReference type="SAM" id="Phobius"/>
    </source>
</evidence>
<dbReference type="AlphaFoldDB" id="A0AAN9PB51"/>
<protein>
    <submittedName>
        <fullName evidence="2">Uncharacterized protein</fullName>
    </submittedName>
</protein>
<keyword evidence="3" id="KW-1185">Reference proteome</keyword>
<keyword evidence="1" id="KW-1133">Transmembrane helix</keyword>
<dbReference type="Proteomes" id="UP001372338">
    <property type="component" value="Unassembled WGS sequence"/>
</dbReference>
<keyword evidence="1" id="KW-0472">Membrane</keyword>
<proteinExistence type="predicted"/>
<feature type="transmembrane region" description="Helical" evidence="1">
    <location>
        <begin position="65"/>
        <end position="86"/>
    </location>
</feature>
<comment type="caution">
    <text evidence="2">The sequence shown here is derived from an EMBL/GenBank/DDBJ whole genome shotgun (WGS) entry which is preliminary data.</text>
</comment>